<comment type="caution">
    <text evidence="1">The sequence shown here is derived from an EMBL/GenBank/DDBJ whole genome shotgun (WGS) entry which is preliminary data.</text>
</comment>
<dbReference type="Gene3D" id="3.80.10.10">
    <property type="entry name" value="Ribonuclease Inhibitor"/>
    <property type="match status" value="1"/>
</dbReference>
<keyword evidence="2" id="KW-1185">Reference proteome</keyword>
<dbReference type="HOGENOM" id="CLU_031718_0_0_1"/>
<dbReference type="InterPro" id="IPR032675">
    <property type="entry name" value="LRR_dom_sf"/>
</dbReference>
<dbReference type="SUPFAM" id="SSF52047">
    <property type="entry name" value="RNI-like"/>
    <property type="match status" value="1"/>
</dbReference>
<dbReference type="GeneID" id="9379372"/>
<sequence>MGPAIASLLTPRYSVTTPVFAMHRCLGIPEIQSNISGILQDKDEVGLARWAGTCRLFHKNAIPHLWRNIPGLYVIANLLPDCFSDFNGELFLKENAPISKHLPRLREHTNYVKLISYYEARYDDVDIDPPMLHWSALHLLLEDHLSLLPLFPNVQEVVIPFFQEKKKETIFYSAFLTSPNLRSVTVLTDEVFDIYGINKTASNREDAHVISLVTHLSSFAPNLLSFGIDGPYHEQPVWERHTAMNCLNGVLPSFSDALRSLHIIHLAVNDTDIATLSRLRGLEELEFLINEATFDAHSPHPPSPSPGFPALRSLDIMITDATASTTFFCSFEIPHLQSLSITYGLFGGEEELGDVMRGVSCGVGHSSLTSLMIREVEIEPGFGESDGPSAFLIVPTTLQPLTAFQNLESFTITPCRILQAFANDNLAELLESWPQLERFSVEEDSWSHTLSATTVTLQGVQAAVQHCPKLTYLHFPCDARQVPPLLGSVPPHPSLAHWNVSHSPVHSSHDIVEWIPKVLPHLRNLDYFVNAREMLRIYCDPRWTERKNDLEEVPEDFLMAVSKWNGVVRELHRAWTTSAVKVAHS</sequence>
<evidence type="ECO:0000313" key="2">
    <source>
        <dbReference type="Proteomes" id="UP000001861"/>
    </source>
</evidence>
<dbReference type="Proteomes" id="UP000001861">
    <property type="component" value="Unassembled WGS sequence"/>
</dbReference>
<proteinExistence type="predicted"/>
<dbReference type="OrthoDB" id="3543113at2759"/>
<reference evidence="1 2" key="1">
    <citation type="journal article" date="2010" name="Proc. Natl. Acad. Sci. U.S.A.">
        <title>Insights into evolution of multicellular fungi from the assembled chromosomes of the mushroom Coprinopsis cinerea (Coprinus cinereus).</title>
        <authorList>
            <person name="Stajich J.E."/>
            <person name="Wilke S.K."/>
            <person name="Ahren D."/>
            <person name="Au C.H."/>
            <person name="Birren B.W."/>
            <person name="Borodovsky M."/>
            <person name="Burns C."/>
            <person name="Canback B."/>
            <person name="Casselton L.A."/>
            <person name="Cheng C.K."/>
            <person name="Deng J."/>
            <person name="Dietrich F.S."/>
            <person name="Fargo D.C."/>
            <person name="Farman M.L."/>
            <person name="Gathman A.C."/>
            <person name="Goldberg J."/>
            <person name="Guigo R."/>
            <person name="Hoegger P.J."/>
            <person name="Hooker J.B."/>
            <person name="Huggins A."/>
            <person name="James T.Y."/>
            <person name="Kamada T."/>
            <person name="Kilaru S."/>
            <person name="Kodira C."/>
            <person name="Kues U."/>
            <person name="Kupfer D."/>
            <person name="Kwan H.S."/>
            <person name="Lomsadze A."/>
            <person name="Li W."/>
            <person name="Lilly W.W."/>
            <person name="Ma L.J."/>
            <person name="Mackey A.J."/>
            <person name="Manning G."/>
            <person name="Martin F."/>
            <person name="Muraguchi H."/>
            <person name="Natvig D.O."/>
            <person name="Palmerini H."/>
            <person name="Ramesh M.A."/>
            <person name="Rehmeyer C.J."/>
            <person name="Roe B.A."/>
            <person name="Shenoy N."/>
            <person name="Stanke M."/>
            <person name="Ter-Hovhannisyan V."/>
            <person name="Tunlid A."/>
            <person name="Velagapudi R."/>
            <person name="Vision T.J."/>
            <person name="Zeng Q."/>
            <person name="Zolan M.E."/>
            <person name="Pukkila P.J."/>
        </authorList>
    </citation>
    <scope>NUCLEOTIDE SEQUENCE [LARGE SCALE GENOMIC DNA]</scope>
    <source>
        <strain evidence="2">Okayama-7 / 130 / ATCC MYA-4618 / FGSC 9003</strain>
    </source>
</reference>
<dbReference type="EMBL" id="AACS02000003">
    <property type="protein sequence ID" value="EFI28238.1"/>
    <property type="molecule type" value="Genomic_DNA"/>
</dbReference>
<evidence type="ECO:0008006" key="3">
    <source>
        <dbReference type="Google" id="ProtNLM"/>
    </source>
</evidence>
<dbReference type="OMA" id="WTISEST"/>
<dbReference type="RefSeq" id="XP_002911732.1">
    <property type="nucleotide sequence ID" value="XM_002911686.1"/>
</dbReference>
<name>D6RLF4_COPC7</name>
<dbReference type="AlphaFoldDB" id="D6RLF4"/>
<accession>D6RLF4</accession>
<dbReference type="VEuPathDB" id="FungiDB:CC1G_14263"/>
<dbReference type="InParanoid" id="D6RLF4"/>
<protein>
    <recommendedName>
        <fullName evidence="3">F-box domain-containing protein</fullName>
    </recommendedName>
</protein>
<gene>
    <name evidence="1" type="ORF">CC1G_14263</name>
</gene>
<organism evidence="1 2">
    <name type="scientific">Coprinopsis cinerea (strain Okayama-7 / 130 / ATCC MYA-4618 / FGSC 9003)</name>
    <name type="common">Inky cap fungus</name>
    <name type="synonym">Hormographiella aspergillata</name>
    <dbReference type="NCBI Taxonomy" id="240176"/>
    <lineage>
        <taxon>Eukaryota</taxon>
        <taxon>Fungi</taxon>
        <taxon>Dikarya</taxon>
        <taxon>Basidiomycota</taxon>
        <taxon>Agaricomycotina</taxon>
        <taxon>Agaricomycetes</taxon>
        <taxon>Agaricomycetidae</taxon>
        <taxon>Agaricales</taxon>
        <taxon>Agaricineae</taxon>
        <taxon>Psathyrellaceae</taxon>
        <taxon>Coprinopsis</taxon>
    </lineage>
</organism>
<dbReference type="KEGG" id="cci:CC1G_14263"/>
<evidence type="ECO:0000313" key="1">
    <source>
        <dbReference type="EMBL" id="EFI28238.1"/>
    </source>
</evidence>